<sequence>MLPPELKVGPSGPIWEYGVDAVSLERACYDGRGRLVVVVSGFYGGSGDLRLFAAACEWVMVAVAYWAREG</sequence>
<organism evidence="1 2">
    <name type="scientific">Ficus carica</name>
    <name type="common">Common fig</name>
    <dbReference type="NCBI Taxonomy" id="3494"/>
    <lineage>
        <taxon>Eukaryota</taxon>
        <taxon>Viridiplantae</taxon>
        <taxon>Streptophyta</taxon>
        <taxon>Embryophyta</taxon>
        <taxon>Tracheophyta</taxon>
        <taxon>Spermatophyta</taxon>
        <taxon>Magnoliopsida</taxon>
        <taxon>eudicotyledons</taxon>
        <taxon>Gunneridae</taxon>
        <taxon>Pentapetalae</taxon>
        <taxon>rosids</taxon>
        <taxon>fabids</taxon>
        <taxon>Rosales</taxon>
        <taxon>Moraceae</taxon>
        <taxon>Ficeae</taxon>
        <taxon>Ficus</taxon>
    </lineage>
</organism>
<keyword evidence="2" id="KW-1185">Reference proteome</keyword>
<comment type="caution">
    <text evidence="1">The sequence shown here is derived from an EMBL/GenBank/DDBJ whole genome shotgun (WGS) entry which is preliminary data.</text>
</comment>
<dbReference type="EMBL" id="BTGU01000006">
    <property type="protein sequence ID" value="GMN36272.1"/>
    <property type="molecule type" value="Genomic_DNA"/>
</dbReference>
<name>A0AA87ZLQ1_FICCA</name>
<dbReference type="AlphaFoldDB" id="A0AA87ZLQ1"/>
<protein>
    <submittedName>
        <fullName evidence="1">Uncharacterized protein</fullName>
    </submittedName>
</protein>
<dbReference type="Proteomes" id="UP001187192">
    <property type="component" value="Unassembled WGS sequence"/>
</dbReference>
<proteinExistence type="predicted"/>
<accession>A0AA87ZLQ1</accession>
<evidence type="ECO:0000313" key="2">
    <source>
        <dbReference type="Proteomes" id="UP001187192"/>
    </source>
</evidence>
<evidence type="ECO:0000313" key="1">
    <source>
        <dbReference type="EMBL" id="GMN36272.1"/>
    </source>
</evidence>
<reference evidence="1" key="1">
    <citation type="submission" date="2023-07" db="EMBL/GenBank/DDBJ databases">
        <title>draft genome sequence of fig (Ficus carica).</title>
        <authorList>
            <person name="Takahashi T."/>
            <person name="Nishimura K."/>
        </authorList>
    </citation>
    <scope>NUCLEOTIDE SEQUENCE</scope>
</reference>
<gene>
    <name evidence="1" type="ORF">TIFTF001_005894</name>
</gene>